<dbReference type="Gene3D" id="3.80.10.10">
    <property type="entry name" value="Ribonuclease Inhibitor"/>
    <property type="match status" value="1"/>
</dbReference>
<feature type="chain" id="PRO_5029716741" description="Leucine-rich repeat-containing N-terminal plant-type domain-containing protein" evidence="12">
    <location>
        <begin position="27"/>
        <end position="227"/>
    </location>
</feature>
<evidence type="ECO:0000256" key="2">
    <source>
        <dbReference type="ARBA" id="ARBA00022614"/>
    </source>
</evidence>
<comment type="subcellular location">
    <subcellularLocation>
        <location evidence="1">Membrane</location>
        <topology evidence="1">Single-pass type I membrane protein</topology>
    </subcellularLocation>
</comment>
<sequence length="227" mass="24738">MRSVGFLQLVLPSMLWGLLFLPASQSAITEEVFALKEIKKAIFEDPLSRLSDWNVDDDDPCGWSGVSCSAARDHVVTLDLSHSFLEGFLAPELGSLKFLQELVLRGNSIRGVIPSQIGMLKNLRVLDLSMNRLSGPIPPEIGSLDRITKIYFNSNGLTGGVPSQLGNLLNLVELRLDRNKLQGSIPGIQLYLGLCALANFNSGTGVCLSRQLRFIEDEGKSLSGTHS</sequence>
<evidence type="ECO:0000256" key="5">
    <source>
        <dbReference type="ARBA" id="ARBA00022737"/>
    </source>
</evidence>
<evidence type="ECO:0000256" key="1">
    <source>
        <dbReference type="ARBA" id="ARBA00004479"/>
    </source>
</evidence>
<evidence type="ECO:0000256" key="11">
    <source>
        <dbReference type="ARBA" id="ARBA00023180"/>
    </source>
</evidence>
<dbReference type="AlphaFoldDB" id="A0A7I8K1U6"/>
<keyword evidence="3" id="KW-0812">Transmembrane</keyword>
<evidence type="ECO:0000256" key="4">
    <source>
        <dbReference type="ARBA" id="ARBA00022729"/>
    </source>
</evidence>
<dbReference type="GO" id="GO:0016020">
    <property type="term" value="C:membrane"/>
    <property type="evidence" value="ECO:0007669"/>
    <property type="project" value="UniProtKB-SubCell"/>
</dbReference>
<dbReference type="SUPFAM" id="SSF52058">
    <property type="entry name" value="L domain-like"/>
    <property type="match status" value="1"/>
</dbReference>
<evidence type="ECO:0000259" key="13">
    <source>
        <dbReference type="Pfam" id="PF08263"/>
    </source>
</evidence>
<name>A0A7I8K1U6_SPIIN</name>
<dbReference type="Pfam" id="PF08263">
    <property type="entry name" value="LRRNT_2"/>
    <property type="match status" value="1"/>
</dbReference>
<gene>
    <name evidence="14" type="ORF">SI8410_02002339</name>
</gene>
<keyword evidence="7" id="KW-0067">ATP-binding</keyword>
<dbReference type="GO" id="GO:0005524">
    <property type="term" value="F:ATP binding"/>
    <property type="evidence" value="ECO:0007669"/>
    <property type="project" value="UniProtKB-KW"/>
</dbReference>
<dbReference type="InterPro" id="IPR053211">
    <property type="entry name" value="DNA_repair-toleration"/>
</dbReference>
<keyword evidence="4 12" id="KW-0732">Signal</keyword>
<keyword evidence="10" id="KW-0675">Receptor</keyword>
<dbReference type="FunFam" id="3.80.10.10:FF:000101">
    <property type="entry name" value="LRR receptor-like serine/threonine-protein kinase ERECTA"/>
    <property type="match status" value="1"/>
</dbReference>
<evidence type="ECO:0000256" key="10">
    <source>
        <dbReference type="ARBA" id="ARBA00023170"/>
    </source>
</evidence>
<dbReference type="Pfam" id="PF13855">
    <property type="entry name" value="LRR_8"/>
    <property type="match status" value="1"/>
</dbReference>
<protein>
    <recommendedName>
        <fullName evidence="13">Leucine-rich repeat-containing N-terminal plant-type domain-containing protein</fullName>
    </recommendedName>
</protein>
<evidence type="ECO:0000313" key="15">
    <source>
        <dbReference type="Proteomes" id="UP000663760"/>
    </source>
</evidence>
<dbReference type="Proteomes" id="UP000663760">
    <property type="component" value="Chromosome 2"/>
</dbReference>
<keyword evidence="11" id="KW-0325">Glycoprotein</keyword>
<evidence type="ECO:0000256" key="3">
    <source>
        <dbReference type="ARBA" id="ARBA00022692"/>
    </source>
</evidence>
<feature type="signal peptide" evidence="12">
    <location>
        <begin position="1"/>
        <end position="26"/>
    </location>
</feature>
<keyword evidence="6" id="KW-0547">Nucleotide-binding</keyword>
<organism evidence="14 15">
    <name type="scientific">Spirodela intermedia</name>
    <name type="common">Intermediate duckweed</name>
    <dbReference type="NCBI Taxonomy" id="51605"/>
    <lineage>
        <taxon>Eukaryota</taxon>
        <taxon>Viridiplantae</taxon>
        <taxon>Streptophyta</taxon>
        <taxon>Embryophyta</taxon>
        <taxon>Tracheophyta</taxon>
        <taxon>Spermatophyta</taxon>
        <taxon>Magnoliopsida</taxon>
        <taxon>Liliopsida</taxon>
        <taxon>Araceae</taxon>
        <taxon>Lemnoideae</taxon>
        <taxon>Spirodela</taxon>
    </lineage>
</organism>
<keyword evidence="5" id="KW-0677">Repeat</keyword>
<keyword evidence="2" id="KW-0433">Leucine-rich repeat</keyword>
<accession>A0A7I8K1U6</accession>
<dbReference type="InterPro" id="IPR013210">
    <property type="entry name" value="LRR_N_plant-typ"/>
</dbReference>
<dbReference type="InterPro" id="IPR001611">
    <property type="entry name" value="Leu-rich_rpt"/>
</dbReference>
<proteinExistence type="predicted"/>
<evidence type="ECO:0000256" key="8">
    <source>
        <dbReference type="ARBA" id="ARBA00022989"/>
    </source>
</evidence>
<keyword evidence="15" id="KW-1185">Reference proteome</keyword>
<evidence type="ECO:0000256" key="7">
    <source>
        <dbReference type="ARBA" id="ARBA00022840"/>
    </source>
</evidence>
<evidence type="ECO:0000313" key="14">
    <source>
        <dbReference type="EMBL" id="CAA7390933.1"/>
    </source>
</evidence>
<dbReference type="EMBL" id="LR746265">
    <property type="protein sequence ID" value="CAA7390933.1"/>
    <property type="molecule type" value="Genomic_DNA"/>
</dbReference>
<evidence type="ECO:0000256" key="12">
    <source>
        <dbReference type="SAM" id="SignalP"/>
    </source>
</evidence>
<keyword evidence="8" id="KW-1133">Transmembrane helix</keyword>
<keyword evidence="9" id="KW-0472">Membrane</keyword>
<reference evidence="14" key="1">
    <citation type="submission" date="2020-02" db="EMBL/GenBank/DDBJ databases">
        <authorList>
            <person name="Scholz U."/>
            <person name="Mascher M."/>
            <person name="Fiebig A."/>
        </authorList>
    </citation>
    <scope>NUCLEOTIDE SEQUENCE</scope>
</reference>
<dbReference type="PANTHER" id="PTHR48060:SF21">
    <property type="entry name" value="L DOMAIN-LIKE PROTEIN"/>
    <property type="match status" value="1"/>
</dbReference>
<dbReference type="PANTHER" id="PTHR48060">
    <property type="entry name" value="DNA DAMAGE-REPAIR/TOLERATION PROTEIN DRT100"/>
    <property type="match status" value="1"/>
</dbReference>
<dbReference type="OrthoDB" id="676979at2759"/>
<feature type="domain" description="Leucine-rich repeat-containing N-terminal plant-type" evidence="13">
    <location>
        <begin position="30"/>
        <end position="69"/>
    </location>
</feature>
<dbReference type="InterPro" id="IPR032675">
    <property type="entry name" value="LRR_dom_sf"/>
</dbReference>
<evidence type="ECO:0000256" key="6">
    <source>
        <dbReference type="ARBA" id="ARBA00022741"/>
    </source>
</evidence>
<evidence type="ECO:0000256" key="9">
    <source>
        <dbReference type="ARBA" id="ARBA00023136"/>
    </source>
</evidence>